<keyword evidence="3" id="KW-1185">Reference proteome</keyword>
<evidence type="ECO:0000256" key="1">
    <source>
        <dbReference type="SAM" id="MobiDB-lite"/>
    </source>
</evidence>
<protein>
    <submittedName>
        <fullName evidence="2">Uncharacterized protein</fullName>
    </submittedName>
</protein>
<feature type="region of interest" description="Disordered" evidence="1">
    <location>
        <begin position="122"/>
        <end position="145"/>
    </location>
</feature>
<dbReference type="OrthoDB" id="205900at2157"/>
<accession>A0A1I5UYK5</accession>
<dbReference type="Proteomes" id="UP000183769">
    <property type="component" value="Unassembled WGS sequence"/>
</dbReference>
<proteinExistence type="predicted"/>
<evidence type="ECO:0000313" key="2">
    <source>
        <dbReference type="EMBL" id="SFQ00299.1"/>
    </source>
</evidence>
<evidence type="ECO:0000313" key="3">
    <source>
        <dbReference type="Proteomes" id="UP000183769"/>
    </source>
</evidence>
<feature type="compositionally biased region" description="Basic and acidic residues" evidence="1">
    <location>
        <begin position="132"/>
        <end position="145"/>
    </location>
</feature>
<dbReference type="EMBL" id="FOXI01000015">
    <property type="protein sequence ID" value="SFQ00299.1"/>
    <property type="molecule type" value="Genomic_DNA"/>
</dbReference>
<organism evidence="2 3">
    <name type="scientific">Halolamina pelagica</name>
    <dbReference type="NCBI Taxonomy" id="699431"/>
    <lineage>
        <taxon>Archaea</taxon>
        <taxon>Methanobacteriati</taxon>
        <taxon>Methanobacteriota</taxon>
        <taxon>Stenosarchaea group</taxon>
        <taxon>Halobacteria</taxon>
        <taxon>Halobacteriales</taxon>
        <taxon>Haloferacaceae</taxon>
    </lineage>
</organism>
<dbReference type="RefSeq" id="WP_074879841.1">
    <property type="nucleotide sequence ID" value="NZ_FOXI01000015.1"/>
</dbReference>
<sequence>MTAQDSRLPDSLATRLERVSRVLDNSHLIGAAESVADRTSTFVKNSWLYEWLTAEPEPEVVVIDLHKTWTVGPFIKILDWAIETAAPWYRESTLKRGVDAVVALGERAAETRIGELLIALLEPPEPPAEDEREQKRERDGDRRTK</sequence>
<name>A0A1I5UYK5_9EURY</name>
<reference evidence="3" key="1">
    <citation type="submission" date="2016-10" db="EMBL/GenBank/DDBJ databases">
        <authorList>
            <person name="Varghese N."/>
            <person name="Submissions S."/>
        </authorList>
    </citation>
    <scope>NUCLEOTIDE SEQUENCE [LARGE SCALE GENOMIC DNA]</scope>
    <source>
        <strain evidence="3">CGMCC 1.10329</strain>
    </source>
</reference>
<gene>
    <name evidence="2" type="ORF">SAMN05216277_11533</name>
</gene>
<dbReference type="AlphaFoldDB" id="A0A1I5UYK5"/>